<feature type="compositionally biased region" description="Low complexity" evidence="1">
    <location>
        <begin position="77"/>
        <end position="120"/>
    </location>
</feature>
<evidence type="ECO:0000259" key="3">
    <source>
        <dbReference type="Pfam" id="PF03109"/>
    </source>
</evidence>
<accession>A0A4P2R165</accession>
<sequence length="673" mass="74156">MSHGAAPEQQGPSPGLLRSPTEPARAPGELRPGAVQREPDGATPRPLDGAATPSRPPDGAATPSRPPDGAATPSRPPDGAATPPRPPDGAATPSRPPDVAGAARAPAALDPAQRPAAAPRSFRQNAAQSGRFIRAYLTTFTVIASYLWFFFLRRLFGDAWAQGRVDEVHARNARRIERTIVELQGLFIKVGQMLSIMANFLPATLRAGLEGLQDQVPPRPYEEIEARIAEELGRPIDQVFARFHREPLASASLGQVHEAWLMDGTHVAVKVQHRDIDEIVRLDLLTIRRIMAIVAQFVPVQGLDAYYHQIRSMILEELDFVREARNIVRIADNFAKQPQVRFPRPIEPYCTRRVMTTTFVEGIKVGDVAALEAHGVDRKALARQIVQVFCQQIFIDGIYHADPHPGNMLVGPNGELILLDFGAVAELSQEMREGIPEFLEAVIRRDTEGIIKALRKMRFFSRRDTVDVSEKVVEFFHQRFQDEVKLESFNLKDIKLDPQKGIESLIDLRRMNIGLKELSGAFHVPRDFVLLERTLLLLTGVCTQLDPDLNPMDVVRPYVQDFVLGSRDWAQIALEAAKDMGIKALTIPDDLRKYLTRANRGEAEVKIRGLAQAASLVYTGVRQLIYAALAIAAGFAGLQLYLAGHAALARYCLYGAAAAGALLAGSILFTNRG</sequence>
<keyword evidence="2" id="KW-1133">Transmembrane helix</keyword>
<dbReference type="AlphaFoldDB" id="A0A4P2R165"/>
<feature type="transmembrane region" description="Helical" evidence="2">
    <location>
        <begin position="648"/>
        <end position="669"/>
    </location>
</feature>
<dbReference type="RefSeq" id="WP_165374378.1">
    <property type="nucleotide sequence ID" value="NZ_CP012672.1"/>
</dbReference>
<dbReference type="CDD" id="cd05121">
    <property type="entry name" value="ABC1_ADCK3-like"/>
    <property type="match status" value="1"/>
</dbReference>
<dbReference type="PANTHER" id="PTHR43173">
    <property type="entry name" value="ABC1 FAMILY PROTEIN"/>
    <property type="match status" value="1"/>
</dbReference>
<dbReference type="InterPro" id="IPR051130">
    <property type="entry name" value="Mito_struct-func_regulator"/>
</dbReference>
<organism evidence="4 5">
    <name type="scientific">Sorangium cellulosum</name>
    <name type="common">Polyangium cellulosum</name>
    <dbReference type="NCBI Taxonomy" id="56"/>
    <lineage>
        <taxon>Bacteria</taxon>
        <taxon>Pseudomonadati</taxon>
        <taxon>Myxococcota</taxon>
        <taxon>Polyangia</taxon>
        <taxon>Polyangiales</taxon>
        <taxon>Polyangiaceae</taxon>
        <taxon>Sorangium</taxon>
    </lineage>
</organism>
<evidence type="ECO:0000256" key="2">
    <source>
        <dbReference type="SAM" id="Phobius"/>
    </source>
</evidence>
<keyword evidence="2" id="KW-0812">Transmembrane</keyword>
<feature type="region of interest" description="Disordered" evidence="1">
    <location>
        <begin position="1"/>
        <end position="122"/>
    </location>
</feature>
<dbReference type="SUPFAM" id="SSF56112">
    <property type="entry name" value="Protein kinase-like (PK-like)"/>
    <property type="match status" value="1"/>
</dbReference>
<reference evidence="4 5" key="1">
    <citation type="submission" date="2015-09" db="EMBL/GenBank/DDBJ databases">
        <title>Sorangium comparison.</title>
        <authorList>
            <person name="Zaburannyi N."/>
            <person name="Bunk B."/>
            <person name="Overmann J."/>
            <person name="Mueller R."/>
        </authorList>
    </citation>
    <scope>NUCLEOTIDE SEQUENCE [LARGE SCALE GENOMIC DNA]</scope>
    <source>
        <strain evidence="4 5">So ce836</strain>
    </source>
</reference>
<keyword evidence="2" id="KW-0472">Membrane</keyword>
<dbReference type="InterPro" id="IPR011009">
    <property type="entry name" value="Kinase-like_dom_sf"/>
</dbReference>
<feature type="domain" description="ABC1 atypical kinase-like" evidence="3">
    <location>
        <begin position="212"/>
        <end position="453"/>
    </location>
</feature>
<feature type="transmembrane region" description="Helical" evidence="2">
    <location>
        <begin position="624"/>
        <end position="642"/>
    </location>
</feature>
<protein>
    <recommendedName>
        <fullName evidence="3">ABC1 atypical kinase-like domain-containing protein</fullName>
    </recommendedName>
</protein>
<dbReference type="PANTHER" id="PTHR43173:SF19">
    <property type="entry name" value="AARF DOMAIN-CONTAINING PROTEIN KINASE 1"/>
    <property type="match status" value="1"/>
</dbReference>
<evidence type="ECO:0000256" key="1">
    <source>
        <dbReference type="SAM" id="MobiDB-lite"/>
    </source>
</evidence>
<name>A0A4P2R165_SORCE</name>
<proteinExistence type="predicted"/>
<evidence type="ECO:0000313" key="5">
    <source>
        <dbReference type="Proteomes" id="UP000295497"/>
    </source>
</evidence>
<dbReference type="InterPro" id="IPR004147">
    <property type="entry name" value="ABC1_dom"/>
</dbReference>
<feature type="transmembrane region" description="Helical" evidence="2">
    <location>
        <begin position="133"/>
        <end position="152"/>
    </location>
</feature>
<evidence type="ECO:0000313" key="4">
    <source>
        <dbReference type="EMBL" id="AUX35653.1"/>
    </source>
</evidence>
<gene>
    <name evidence="4" type="ORF">SOCE836_078490</name>
</gene>
<dbReference type="EMBL" id="CP012672">
    <property type="protein sequence ID" value="AUX35653.1"/>
    <property type="molecule type" value="Genomic_DNA"/>
</dbReference>
<dbReference type="Pfam" id="PF03109">
    <property type="entry name" value="ABC1"/>
    <property type="match status" value="1"/>
</dbReference>
<dbReference type="Proteomes" id="UP000295497">
    <property type="component" value="Chromosome"/>
</dbReference>